<comment type="subcellular location">
    <subcellularLocation>
        <location evidence="1">Membrane</location>
        <topology evidence="1">Single-pass type II membrane protein</topology>
    </subcellularLocation>
</comment>
<evidence type="ECO:0000256" key="8">
    <source>
        <dbReference type="ARBA" id="ARBA00022741"/>
    </source>
</evidence>
<dbReference type="GO" id="GO:0000166">
    <property type="term" value="F:nucleotide binding"/>
    <property type="evidence" value="ECO:0007669"/>
    <property type="project" value="UniProtKB-KW"/>
</dbReference>
<evidence type="ECO:0000256" key="1">
    <source>
        <dbReference type="ARBA" id="ARBA00004606"/>
    </source>
</evidence>
<evidence type="ECO:0000259" key="13">
    <source>
        <dbReference type="Pfam" id="PF02434"/>
    </source>
</evidence>
<dbReference type="Pfam" id="PF02434">
    <property type="entry name" value="Fringe"/>
    <property type="match status" value="1"/>
</dbReference>
<keyword evidence="5" id="KW-0328">Glycosyltransferase</keyword>
<dbReference type="GeneID" id="17317711"/>
<dbReference type="InterPro" id="IPR003378">
    <property type="entry name" value="Fringe-like_glycosylTrfase"/>
</dbReference>
<dbReference type="PANTHER" id="PTHR23033">
    <property type="entry name" value="BETA1,3-GALACTOSYLTRANSFERASE"/>
    <property type="match status" value="1"/>
</dbReference>
<dbReference type="Gramene" id="CDF39749">
    <property type="protein sequence ID" value="CDF39749"/>
    <property type="gene ID" value="CHC_T00006791001"/>
</dbReference>
<evidence type="ECO:0000256" key="5">
    <source>
        <dbReference type="ARBA" id="ARBA00022676"/>
    </source>
</evidence>
<organism evidence="14 15">
    <name type="scientific">Chondrus crispus</name>
    <name type="common">Carrageen Irish moss</name>
    <name type="synonym">Polymorpha crispa</name>
    <dbReference type="NCBI Taxonomy" id="2769"/>
    <lineage>
        <taxon>Eukaryota</taxon>
        <taxon>Rhodophyta</taxon>
        <taxon>Florideophyceae</taxon>
        <taxon>Rhodymeniophycidae</taxon>
        <taxon>Gigartinales</taxon>
        <taxon>Gigartinaceae</taxon>
        <taxon>Chondrus</taxon>
    </lineage>
</organism>
<dbReference type="GO" id="GO:0016020">
    <property type="term" value="C:membrane"/>
    <property type="evidence" value="ECO:0007669"/>
    <property type="project" value="UniProtKB-SubCell"/>
</dbReference>
<comment type="similarity">
    <text evidence="3">Belongs to the glycosyltransferase 31 family. Beta3-Gal-T subfamily.</text>
</comment>
<gene>
    <name evidence="14" type="ORF">CHC_T00006791001</name>
</gene>
<keyword evidence="15" id="KW-1185">Reference proteome</keyword>
<evidence type="ECO:0000256" key="10">
    <source>
        <dbReference type="ARBA" id="ARBA00022989"/>
    </source>
</evidence>
<dbReference type="RefSeq" id="XP_005710043.1">
    <property type="nucleotide sequence ID" value="XM_005709986.1"/>
</dbReference>
<dbReference type="GO" id="GO:0016263">
    <property type="term" value="F:glycoprotein-N-acetylgalactosamine 3-beta-galactosyltransferase activity"/>
    <property type="evidence" value="ECO:0007669"/>
    <property type="project" value="UniProtKB-EC"/>
</dbReference>
<dbReference type="Proteomes" id="UP000012073">
    <property type="component" value="Unassembled WGS sequence"/>
</dbReference>
<evidence type="ECO:0000256" key="6">
    <source>
        <dbReference type="ARBA" id="ARBA00022679"/>
    </source>
</evidence>
<evidence type="ECO:0000313" key="14">
    <source>
        <dbReference type="EMBL" id="CDF39749.1"/>
    </source>
</evidence>
<reference evidence="15" key="1">
    <citation type="journal article" date="2013" name="Proc. Natl. Acad. Sci. U.S.A.">
        <title>Genome structure and metabolic features in the red seaweed Chondrus crispus shed light on evolution of the Archaeplastida.</title>
        <authorList>
            <person name="Collen J."/>
            <person name="Porcel B."/>
            <person name="Carre W."/>
            <person name="Ball S.G."/>
            <person name="Chaparro C."/>
            <person name="Tonon T."/>
            <person name="Barbeyron T."/>
            <person name="Michel G."/>
            <person name="Noel B."/>
            <person name="Valentin K."/>
            <person name="Elias M."/>
            <person name="Artiguenave F."/>
            <person name="Arun A."/>
            <person name="Aury J.M."/>
            <person name="Barbosa-Neto J.F."/>
            <person name="Bothwell J.H."/>
            <person name="Bouget F.Y."/>
            <person name="Brillet L."/>
            <person name="Cabello-Hurtado F."/>
            <person name="Capella-Gutierrez S."/>
            <person name="Charrier B."/>
            <person name="Cladiere L."/>
            <person name="Cock J.M."/>
            <person name="Coelho S.M."/>
            <person name="Colleoni C."/>
            <person name="Czjzek M."/>
            <person name="Da Silva C."/>
            <person name="Delage L."/>
            <person name="Denoeud F."/>
            <person name="Deschamps P."/>
            <person name="Dittami S.M."/>
            <person name="Gabaldon T."/>
            <person name="Gachon C.M."/>
            <person name="Groisillier A."/>
            <person name="Herve C."/>
            <person name="Jabbari K."/>
            <person name="Katinka M."/>
            <person name="Kloareg B."/>
            <person name="Kowalczyk N."/>
            <person name="Labadie K."/>
            <person name="Leblanc C."/>
            <person name="Lopez P.J."/>
            <person name="McLachlan D.H."/>
            <person name="Meslet-Cladiere L."/>
            <person name="Moustafa A."/>
            <person name="Nehr Z."/>
            <person name="Nyvall Collen P."/>
            <person name="Panaud O."/>
            <person name="Partensky F."/>
            <person name="Poulain J."/>
            <person name="Rensing S.A."/>
            <person name="Rousvoal S."/>
            <person name="Samson G."/>
            <person name="Symeonidi A."/>
            <person name="Weissenbach J."/>
            <person name="Zambounis A."/>
            <person name="Wincker P."/>
            <person name="Boyen C."/>
        </authorList>
    </citation>
    <scope>NUCLEOTIDE SEQUENCE [LARGE SCALE GENOMIC DNA]</scope>
    <source>
        <strain evidence="15">cv. Stackhouse</strain>
    </source>
</reference>
<dbReference type="KEGG" id="ccp:CHC_T00006791001"/>
<proteinExistence type="inferred from homology"/>
<evidence type="ECO:0000256" key="11">
    <source>
        <dbReference type="ARBA" id="ARBA00023136"/>
    </source>
</evidence>
<keyword evidence="8" id="KW-0547">Nucleotide-binding</keyword>
<feature type="domain" description="Fringe-like glycosyltransferase" evidence="13">
    <location>
        <begin position="371"/>
        <end position="495"/>
    </location>
</feature>
<comment type="pathway">
    <text evidence="2">Protein modification; protein glycosylation.</text>
</comment>
<dbReference type="OrthoDB" id="3142at2759"/>
<evidence type="ECO:0000256" key="12">
    <source>
        <dbReference type="SAM" id="Phobius"/>
    </source>
</evidence>
<evidence type="ECO:0000256" key="4">
    <source>
        <dbReference type="ARBA" id="ARBA00012557"/>
    </source>
</evidence>
<keyword evidence="10 12" id="KW-1133">Transmembrane helix</keyword>
<keyword evidence="9" id="KW-0735">Signal-anchor</keyword>
<evidence type="ECO:0000256" key="9">
    <source>
        <dbReference type="ARBA" id="ARBA00022968"/>
    </source>
</evidence>
<name>R7QNR5_CHOCR</name>
<evidence type="ECO:0000256" key="7">
    <source>
        <dbReference type="ARBA" id="ARBA00022692"/>
    </source>
</evidence>
<evidence type="ECO:0000256" key="3">
    <source>
        <dbReference type="ARBA" id="ARBA00006462"/>
    </source>
</evidence>
<evidence type="ECO:0000256" key="2">
    <source>
        <dbReference type="ARBA" id="ARBA00004922"/>
    </source>
</evidence>
<dbReference type="InterPro" id="IPR026050">
    <property type="entry name" value="C1GALT1/C1GALT1_chp1"/>
</dbReference>
<keyword evidence="7 12" id="KW-0812">Transmembrane</keyword>
<evidence type="ECO:0000313" key="15">
    <source>
        <dbReference type="Proteomes" id="UP000012073"/>
    </source>
</evidence>
<keyword evidence="6" id="KW-0808">Transferase</keyword>
<accession>R7QNR5</accession>
<feature type="transmembrane region" description="Helical" evidence="12">
    <location>
        <begin position="48"/>
        <end position="68"/>
    </location>
</feature>
<sequence length="729" mass="83290">MRPPCMSGRQQDTAMRDCSRRRVFRTLRTDTRLLLLRLRRGRPARRDILFIFLFFAFILLFTVVIYVARPPHGYLHRWRDRGTDRESSHFTKNVHMFLPRQPALDIGAFTPCSWLYLEFGAKDGRHLSNFFINGNGFLEDYLRATQSASHGFCAYAFHGHPAMEPYLRKVRADRGRKTHRFHVYSGVVPGRLNVSERVRLVAKDDPRVVEEIKVQSIDVRHTLRKLTFEWQESGREVKHMVTPRENGNRGSVVVRFNVEHVREAFWELGLLEAHRGDGLMCKRVDRVVLNLEKIPLMSTGSEGDIDDSDVKRAWGSLVTPPVDARFDPKNGLGGLIKVANEINERKGCRTTVHVIDEAGGMLTPKLLTDREVLYAILAGQPTFDERVAAQTESWMTAVPQDRLTIFTNAKRNEEEMRAAKGRNTVVTQPHDPSLELRLPLMQSWSHLVRVRESWDRTMKHNKDIKWLALVDDDTFVFPGGMREYLSKFDARVPFWGGSGEQARIDNGDSGQFAEWLRGLNKKHGGKHCYFPTEDMPLKLRGSHVEYGVSQVLNGRRIAHKVSHMCGDTFCKLGCPAVPQGAAIVLSRTLVEALRPKIETCERETSQLCRNCGSQRLYMCVNRYTKGARTLLTRGICRAPWKLEHREKFPFVLTFHGFNRHRGMALSTGSLHGDMTELWQLGKQYEEGVKQGVKSSYVVPMQEIAKTRAWRGLHMESRGRGAGTGAEVCT</sequence>
<keyword evidence="11 12" id="KW-0472">Membrane</keyword>
<dbReference type="EMBL" id="HG002070">
    <property type="protein sequence ID" value="CDF39749.1"/>
    <property type="molecule type" value="Genomic_DNA"/>
</dbReference>
<dbReference type="EC" id="2.4.1.122" evidence="4"/>
<dbReference type="AlphaFoldDB" id="R7QNR5"/>
<dbReference type="Gene3D" id="3.90.550.50">
    <property type="match status" value="1"/>
</dbReference>
<protein>
    <recommendedName>
        <fullName evidence="4">N-acetylgalactosaminide beta-1,3-galactosyltransferase</fullName>
        <ecNumber evidence="4">2.4.1.122</ecNumber>
    </recommendedName>
</protein>